<dbReference type="Pfam" id="PF13276">
    <property type="entry name" value="HTH_21"/>
    <property type="match status" value="1"/>
</dbReference>
<evidence type="ECO:0000313" key="5">
    <source>
        <dbReference type="Proteomes" id="UP000191154"/>
    </source>
</evidence>
<dbReference type="PANTHER" id="PTHR46889:SF5">
    <property type="entry name" value="INTEGRASE PROTEIN"/>
    <property type="match status" value="1"/>
</dbReference>
<dbReference type="Proteomes" id="UP000191154">
    <property type="component" value="Unassembled WGS sequence"/>
</dbReference>
<evidence type="ECO:0000313" key="4">
    <source>
        <dbReference type="EMBL" id="OOM07459.1"/>
    </source>
</evidence>
<proteinExistence type="predicted"/>
<dbReference type="InterPro" id="IPR050900">
    <property type="entry name" value="Transposase_IS3/IS150/IS904"/>
</dbReference>
<comment type="caution">
    <text evidence="4">The sequence shown here is derived from an EMBL/GenBank/DDBJ whole genome shotgun (WGS) entry which is preliminary data.</text>
</comment>
<dbReference type="EMBL" id="LZYZ01000008">
    <property type="protein sequence ID" value="OOM07459.1"/>
    <property type="molecule type" value="Genomic_DNA"/>
</dbReference>
<feature type="domain" description="HTH-like" evidence="2">
    <location>
        <begin position="64"/>
        <end position="100"/>
    </location>
</feature>
<evidence type="ECO:0000259" key="3">
    <source>
        <dbReference type="Pfam" id="PF13333"/>
    </source>
</evidence>
<evidence type="ECO:0000256" key="1">
    <source>
        <dbReference type="ARBA" id="ARBA00002286"/>
    </source>
</evidence>
<dbReference type="AlphaFoldDB" id="A0A1S8MTG9"/>
<dbReference type="RefSeq" id="WP_077866992.1">
    <property type="nucleotide sequence ID" value="NZ_LZYZ01000008.1"/>
</dbReference>
<dbReference type="Pfam" id="PF13333">
    <property type="entry name" value="rve_2"/>
    <property type="match status" value="1"/>
</dbReference>
<feature type="domain" description="Integrase catalytic" evidence="3">
    <location>
        <begin position="109"/>
        <end position="163"/>
    </location>
</feature>
<protein>
    <recommendedName>
        <fullName evidence="6">Integrase catalytic domain-containing protein</fullName>
    </recommendedName>
</protein>
<dbReference type="InterPro" id="IPR012337">
    <property type="entry name" value="RNaseH-like_sf"/>
</dbReference>
<dbReference type="GO" id="GO:0015074">
    <property type="term" value="P:DNA integration"/>
    <property type="evidence" value="ECO:0007669"/>
    <property type="project" value="InterPro"/>
</dbReference>
<sequence>MVSARIFQGCKYISVKELHEEKNYPIADLCNLASIARSSYYKWINRSETEFDKENSLILKESVKLYEDVHGIYGYRRITMNINRLLNKQYNHKRIYRLMKSINNGQMKGFWGTIKCEMYYLQKFYTYEELRQAIDEYIIFYNTKRLQKNLKGLTTIEYRNQTLA</sequence>
<dbReference type="InterPro" id="IPR025948">
    <property type="entry name" value="HTH-like_dom"/>
</dbReference>
<dbReference type="SUPFAM" id="SSF53098">
    <property type="entry name" value="Ribonuclease H-like"/>
    <property type="match status" value="1"/>
</dbReference>
<gene>
    <name evidence="4" type="ORF">CLOSAC_39890</name>
</gene>
<accession>A0A1S8MTG9</accession>
<evidence type="ECO:0008006" key="6">
    <source>
        <dbReference type="Google" id="ProtNLM"/>
    </source>
</evidence>
<reference evidence="4 5" key="1">
    <citation type="submission" date="2016-05" db="EMBL/GenBank/DDBJ databases">
        <title>Microbial solvent formation.</title>
        <authorList>
            <person name="Poehlein A."/>
            <person name="Montoya Solano J.D."/>
            <person name="Flitsch S."/>
            <person name="Krabben P."/>
            <person name="Duerre P."/>
            <person name="Daniel R."/>
        </authorList>
    </citation>
    <scope>NUCLEOTIDE SEQUENCE [LARGE SCALE GENOMIC DNA]</scope>
    <source>
        <strain evidence="4 5">L1-8</strain>
    </source>
</reference>
<organism evidence="4 5">
    <name type="scientific">Clostridium saccharobutylicum</name>
    <dbReference type="NCBI Taxonomy" id="169679"/>
    <lineage>
        <taxon>Bacteria</taxon>
        <taxon>Bacillati</taxon>
        <taxon>Bacillota</taxon>
        <taxon>Clostridia</taxon>
        <taxon>Eubacteriales</taxon>
        <taxon>Clostridiaceae</taxon>
        <taxon>Clostridium</taxon>
    </lineage>
</organism>
<dbReference type="InterPro" id="IPR001584">
    <property type="entry name" value="Integrase_cat-core"/>
</dbReference>
<evidence type="ECO:0000259" key="2">
    <source>
        <dbReference type="Pfam" id="PF13276"/>
    </source>
</evidence>
<dbReference type="PANTHER" id="PTHR46889">
    <property type="entry name" value="TRANSPOSASE INSF FOR INSERTION SEQUENCE IS3B-RELATED"/>
    <property type="match status" value="1"/>
</dbReference>
<name>A0A1S8MTG9_CLOSA</name>
<comment type="function">
    <text evidence="1">Involved in the transposition of the insertion sequence.</text>
</comment>